<organism evidence="8 9">
    <name type="scientific">Paenibacillus validus</name>
    <dbReference type="NCBI Taxonomy" id="44253"/>
    <lineage>
        <taxon>Bacteria</taxon>
        <taxon>Bacillati</taxon>
        <taxon>Bacillota</taxon>
        <taxon>Bacilli</taxon>
        <taxon>Bacillales</taxon>
        <taxon>Paenibacillaceae</taxon>
        <taxon>Paenibacillus</taxon>
    </lineage>
</organism>
<dbReference type="Gene3D" id="2.60.260.20">
    <property type="entry name" value="Urease metallochaperone UreE, N-terminal domain"/>
    <property type="match status" value="1"/>
</dbReference>
<dbReference type="AlphaFoldDB" id="A0A7X2ZAK4"/>
<evidence type="ECO:0000256" key="5">
    <source>
        <dbReference type="HAMAP-Rule" id="MF_00822"/>
    </source>
</evidence>
<dbReference type="SUPFAM" id="SSF69287">
    <property type="entry name" value="Urease metallochaperone UreE, N-terminal domain"/>
    <property type="match status" value="1"/>
</dbReference>
<evidence type="ECO:0000313" key="9">
    <source>
        <dbReference type="Proteomes" id="UP000450917"/>
    </source>
</evidence>
<dbReference type="CDD" id="cd00571">
    <property type="entry name" value="UreE"/>
    <property type="match status" value="1"/>
</dbReference>
<dbReference type="GO" id="GO:0016151">
    <property type="term" value="F:nickel cation binding"/>
    <property type="evidence" value="ECO:0007669"/>
    <property type="project" value="UniProtKB-UniRule"/>
</dbReference>
<dbReference type="InterPro" id="IPR036118">
    <property type="entry name" value="UreE_N_sf"/>
</dbReference>
<dbReference type="SUPFAM" id="SSF69737">
    <property type="entry name" value="Urease metallochaperone UreE, C-terminal domain"/>
    <property type="match status" value="1"/>
</dbReference>
<dbReference type="PIRSF" id="PIRSF036402">
    <property type="entry name" value="Ureas_acces_UreE"/>
    <property type="match status" value="1"/>
</dbReference>
<comment type="caution">
    <text evidence="8">The sequence shown here is derived from an EMBL/GenBank/DDBJ whole genome shotgun (WGS) entry which is preliminary data.</text>
</comment>
<dbReference type="SMART" id="SM00988">
    <property type="entry name" value="UreE_N"/>
    <property type="match status" value="1"/>
</dbReference>
<comment type="subcellular location">
    <subcellularLocation>
        <location evidence="1 5">Cytoplasm</location>
    </subcellularLocation>
</comment>
<evidence type="ECO:0000259" key="7">
    <source>
        <dbReference type="SMART" id="SM00988"/>
    </source>
</evidence>
<evidence type="ECO:0000313" key="8">
    <source>
        <dbReference type="EMBL" id="MUG71297.1"/>
    </source>
</evidence>
<reference evidence="8 9" key="1">
    <citation type="submission" date="2019-11" db="EMBL/GenBank/DDBJ databases">
        <title>Draft genome sequences of five Paenibacillus species of dairy origin.</title>
        <authorList>
            <person name="Olajide A.M."/>
            <person name="Chen S."/>
            <person name="Lapointe G."/>
        </authorList>
    </citation>
    <scope>NUCLEOTIDE SEQUENCE [LARGE SCALE GENOMIC DNA]</scope>
    <source>
        <strain evidence="8 9">2CS3</strain>
    </source>
</reference>
<sequence>MICTEILGNSFELELAQDNEELYGFEIVALTWDECAKRILRKNTDLGKVIGISLPLQTMLRHGDILFRDEEHTVLVFVQPCEVLVIFAESVRELGTLAYELGNRHLPLQVTEKGEIVVLPDDPTEALLTKLGARYERQSRRFQPIPKGGGHHHHDDRTGHGSSHEHSHTHAASHGHSHHHDHSHAAGHDHDHDHHRNRENGLRVGF</sequence>
<keyword evidence="9" id="KW-1185">Reference proteome</keyword>
<dbReference type="Gene3D" id="3.30.70.790">
    <property type="entry name" value="UreE, C-terminal domain"/>
    <property type="match status" value="1"/>
</dbReference>
<feature type="domain" description="UreE urease accessory N-terminal" evidence="7">
    <location>
        <begin position="10"/>
        <end position="74"/>
    </location>
</feature>
<dbReference type="RefSeq" id="WP_141334381.1">
    <property type="nucleotide sequence ID" value="NZ_JBDLZV010000001.1"/>
</dbReference>
<keyword evidence="2 5" id="KW-0963">Cytoplasm</keyword>
<gene>
    <name evidence="5" type="primary">ureE</name>
    <name evidence="8" type="ORF">GNP93_11460</name>
</gene>
<evidence type="ECO:0000256" key="2">
    <source>
        <dbReference type="ARBA" id="ARBA00022490"/>
    </source>
</evidence>
<dbReference type="InterPro" id="IPR012406">
    <property type="entry name" value="UreE"/>
</dbReference>
<feature type="compositionally biased region" description="Basic and acidic residues" evidence="6">
    <location>
        <begin position="183"/>
        <end position="206"/>
    </location>
</feature>
<dbReference type="EMBL" id="WNZX01000008">
    <property type="protein sequence ID" value="MUG71297.1"/>
    <property type="molecule type" value="Genomic_DNA"/>
</dbReference>
<dbReference type="GO" id="GO:0006457">
    <property type="term" value="P:protein folding"/>
    <property type="evidence" value="ECO:0007669"/>
    <property type="project" value="InterPro"/>
</dbReference>
<evidence type="ECO:0000256" key="3">
    <source>
        <dbReference type="ARBA" id="ARBA00022596"/>
    </source>
</evidence>
<proteinExistence type="inferred from homology"/>
<comment type="function">
    <text evidence="5">Involved in urease metallocenter assembly. Binds nickel. Probably functions as a nickel donor during metallocenter assembly.</text>
</comment>
<protein>
    <recommendedName>
        <fullName evidence="5">Urease accessory protein UreE</fullName>
    </recommendedName>
</protein>
<dbReference type="Pfam" id="PF05194">
    <property type="entry name" value="UreE_C"/>
    <property type="match status" value="1"/>
</dbReference>
<feature type="compositionally biased region" description="Basic and acidic residues" evidence="6">
    <location>
        <begin position="153"/>
        <end position="168"/>
    </location>
</feature>
<dbReference type="GO" id="GO:0005737">
    <property type="term" value="C:cytoplasm"/>
    <property type="evidence" value="ECO:0007669"/>
    <property type="project" value="UniProtKB-SubCell"/>
</dbReference>
<dbReference type="GO" id="GO:0051082">
    <property type="term" value="F:unfolded protein binding"/>
    <property type="evidence" value="ECO:0007669"/>
    <property type="project" value="UniProtKB-UniRule"/>
</dbReference>
<dbReference type="Pfam" id="PF02814">
    <property type="entry name" value="UreE_N"/>
    <property type="match status" value="1"/>
</dbReference>
<dbReference type="GO" id="GO:0019627">
    <property type="term" value="P:urea metabolic process"/>
    <property type="evidence" value="ECO:0007669"/>
    <property type="project" value="InterPro"/>
</dbReference>
<dbReference type="InterPro" id="IPR004029">
    <property type="entry name" value="UreE_N"/>
</dbReference>
<dbReference type="InterPro" id="IPR007864">
    <property type="entry name" value="UreE_C_dom"/>
</dbReference>
<feature type="compositionally biased region" description="Basic residues" evidence="6">
    <location>
        <begin position="169"/>
        <end position="182"/>
    </location>
</feature>
<comment type="similarity">
    <text evidence="5">Belongs to the UreE family.</text>
</comment>
<keyword evidence="3 5" id="KW-0533">Nickel</keyword>
<feature type="region of interest" description="Disordered" evidence="6">
    <location>
        <begin position="140"/>
        <end position="206"/>
    </location>
</feature>
<evidence type="ECO:0000256" key="6">
    <source>
        <dbReference type="SAM" id="MobiDB-lite"/>
    </source>
</evidence>
<accession>A0A7X2ZAK4</accession>
<evidence type="ECO:0000256" key="4">
    <source>
        <dbReference type="ARBA" id="ARBA00023186"/>
    </source>
</evidence>
<dbReference type="Proteomes" id="UP000450917">
    <property type="component" value="Unassembled WGS sequence"/>
</dbReference>
<name>A0A7X2ZAK4_9BACL</name>
<keyword evidence="4 5" id="KW-0143">Chaperone</keyword>
<evidence type="ECO:0000256" key="1">
    <source>
        <dbReference type="ARBA" id="ARBA00004496"/>
    </source>
</evidence>
<dbReference type="GO" id="GO:0065003">
    <property type="term" value="P:protein-containing complex assembly"/>
    <property type="evidence" value="ECO:0007669"/>
    <property type="project" value="InterPro"/>
</dbReference>
<dbReference type="HAMAP" id="MF_00822">
    <property type="entry name" value="UreE"/>
    <property type="match status" value="1"/>
</dbReference>